<gene>
    <name evidence="1" type="ordered locus">Fraau_0255</name>
</gene>
<protein>
    <submittedName>
        <fullName evidence="1">Uncharacterized protein</fullName>
    </submittedName>
</protein>
<dbReference type="KEGG" id="fau:Fraau_0255"/>
<name>H8L2B6_FRAAD</name>
<proteinExistence type="predicted"/>
<organism evidence="1 2">
    <name type="scientific">Frateuria aurantia (strain ATCC 33424 / DSM 6220 / KCTC 2777 / LMG 1558 / NBRC 3245 / NCIMB 13370)</name>
    <name type="common">Acetobacter aurantius</name>
    <dbReference type="NCBI Taxonomy" id="767434"/>
    <lineage>
        <taxon>Bacteria</taxon>
        <taxon>Pseudomonadati</taxon>
        <taxon>Pseudomonadota</taxon>
        <taxon>Gammaproteobacteria</taxon>
        <taxon>Lysobacterales</taxon>
        <taxon>Rhodanobacteraceae</taxon>
        <taxon>Frateuria</taxon>
    </lineage>
</organism>
<evidence type="ECO:0000313" key="2">
    <source>
        <dbReference type="Proteomes" id="UP000005234"/>
    </source>
</evidence>
<sequence length="30" mass="3391">MRGKIIHYYHAEGKGRGFSAQEQDAALIDQ</sequence>
<dbReference type="EMBL" id="CP003350">
    <property type="protein sequence ID" value="AFC84750.1"/>
    <property type="molecule type" value="Genomic_DNA"/>
</dbReference>
<reference evidence="1" key="1">
    <citation type="submission" date="2012-02" db="EMBL/GenBank/DDBJ databases">
        <title>The complete genome of Frateuria aurantia DSM 6220.</title>
        <authorList>
            <consortium name="US DOE Joint Genome Institute (JGI-PGF)"/>
            <person name="Lucas S."/>
            <person name="Copeland A."/>
            <person name="Lapidus A."/>
            <person name="Glavina del Rio T."/>
            <person name="Dalin E."/>
            <person name="Tice H."/>
            <person name="Bruce D."/>
            <person name="Goodwin L."/>
            <person name="Pitluck S."/>
            <person name="Peters L."/>
            <person name="Ovchinnikova G."/>
            <person name="Teshima H."/>
            <person name="Kyrpides N."/>
            <person name="Mavromatis K."/>
            <person name="Ivanova N."/>
            <person name="Brettin T."/>
            <person name="Detter J.C."/>
            <person name="Han C."/>
            <person name="Larimer F."/>
            <person name="Land M."/>
            <person name="Hauser L."/>
            <person name="Markowitz V."/>
            <person name="Cheng J.-F."/>
            <person name="Hugenholtz P."/>
            <person name="Woyke T."/>
            <person name="Wu D."/>
            <person name="Brambilla E."/>
            <person name="Klenk H.-P."/>
            <person name="Eisen J.A."/>
        </authorList>
    </citation>
    <scope>NUCLEOTIDE SEQUENCE</scope>
    <source>
        <strain evidence="1">DSM 6220</strain>
    </source>
</reference>
<dbReference type="Proteomes" id="UP000005234">
    <property type="component" value="Chromosome"/>
</dbReference>
<dbReference type="HOGENOM" id="CLU_3403668_0_0_6"/>
<evidence type="ECO:0000313" key="1">
    <source>
        <dbReference type="EMBL" id="AFC84750.1"/>
    </source>
</evidence>
<keyword evidence="2" id="KW-1185">Reference proteome</keyword>
<accession>H8L2B6</accession>
<dbReference type="AlphaFoldDB" id="H8L2B6"/>